<evidence type="ECO:0000256" key="1">
    <source>
        <dbReference type="SAM" id="MobiDB-lite"/>
    </source>
</evidence>
<dbReference type="GeneID" id="37229614"/>
<dbReference type="RefSeq" id="XP_025575520.1">
    <property type="nucleotide sequence ID" value="XM_025724749.1"/>
</dbReference>
<protein>
    <submittedName>
        <fullName evidence="2">Uncharacterized protein</fullName>
    </submittedName>
</protein>
<dbReference type="AlphaFoldDB" id="A0A395H0S0"/>
<feature type="compositionally biased region" description="Polar residues" evidence="1">
    <location>
        <begin position="56"/>
        <end position="68"/>
    </location>
</feature>
<accession>A0A395H0S0</accession>
<evidence type="ECO:0000313" key="3">
    <source>
        <dbReference type="Proteomes" id="UP000249402"/>
    </source>
</evidence>
<dbReference type="Proteomes" id="UP000249402">
    <property type="component" value="Unassembled WGS sequence"/>
</dbReference>
<sequence length="118" mass="12798">MEVGVQMAMKECGVCAGRRRSLAGKGPLDRSFQAPLSVGEGLMSQPERGRFRKGKSISQGRNHGQQQGWERAAGGRSSIMALERARPDGIPSEKSERMKRGKINKNALLNDGSAEKSD</sequence>
<keyword evidence="3" id="KW-1185">Reference proteome</keyword>
<name>A0A395H0S0_9EURO</name>
<dbReference type="EMBL" id="KZ824437">
    <property type="protein sequence ID" value="RAL01193.1"/>
    <property type="molecule type" value="Genomic_DNA"/>
</dbReference>
<proteinExistence type="predicted"/>
<evidence type="ECO:0000313" key="2">
    <source>
        <dbReference type="EMBL" id="RAL01193.1"/>
    </source>
</evidence>
<feature type="region of interest" description="Disordered" evidence="1">
    <location>
        <begin position="20"/>
        <end position="118"/>
    </location>
</feature>
<gene>
    <name evidence="2" type="ORF">BO80DRAFT_72319</name>
</gene>
<organism evidence="2 3">
    <name type="scientific">Aspergillus ibericus CBS 121593</name>
    <dbReference type="NCBI Taxonomy" id="1448316"/>
    <lineage>
        <taxon>Eukaryota</taxon>
        <taxon>Fungi</taxon>
        <taxon>Dikarya</taxon>
        <taxon>Ascomycota</taxon>
        <taxon>Pezizomycotina</taxon>
        <taxon>Eurotiomycetes</taxon>
        <taxon>Eurotiomycetidae</taxon>
        <taxon>Eurotiales</taxon>
        <taxon>Aspergillaceae</taxon>
        <taxon>Aspergillus</taxon>
        <taxon>Aspergillus subgen. Circumdati</taxon>
    </lineage>
</organism>
<dbReference type="VEuPathDB" id="FungiDB:BO80DRAFT_72319"/>
<feature type="compositionally biased region" description="Basic and acidic residues" evidence="1">
    <location>
        <begin position="83"/>
        <end position="98"/>
    </location>
</feature>
<reference evidence="2 3" key="1">
    <citation type="submission" date="2018-02" db="EMBL/GenBank/DDBJ databases">
        <title>The genomes of Aspergillus section Nigri reveals drivers in fungal speciation.</title>
        <authorList>
            <consortium name="DOE Joint Genome Institute"/>
            <person name="Vesth T.C."/>
            <person name="Nybo J."/>
            <person name="Theobald S."/>
            <person name="Brandl J."/>
            <person name="Frisvad J.C."/>
            <person name="Nielsen K.F."/>
            <person name="Lyhne E.K."/>
            <person name="Kogle M.E."/>
            <person name="Kuo A."/>
            <person name="Riley R."/>
            <person name="Clum A."/>
            <person name="Nolan M."/>
            <person name="Lipzen A."/>
            <person name="Salamov A."/>
            <person name="Henrissat B."/>
            <person name="Wiebenga A."/>
            <person name="De vries R.P."/>
            <person name="Grigoriev I.V."/>
            <person name="Mortensen U.H."/>
            <person name="Andersen M.R."/>
            <person name="Baker S.E."/>
        </authorList>
    </citation>
    <scope>NUCLEOTIDE SEQUENCE [LARGE SCALE GENOMIC DNA]</scope>
    <source>
        <strain evidence="2 3">CBS 121593</strain>
    </source>
</reference>